<comment type="caution">
    <text evidence="2">The sequence shown here is derived from an EMBL/GenBank/DDBJ whole genome shotgun (WGS) entry which is preliminary data.</text>
</comment>
<sequence length="63" mass="7052">KQVDALLNDSPNMQNTPLVKTKIDVPTEDDSDELDDGENLEPPQASGKSKKLPKWYTQLIRDA</sequence>
<accession>A0AA38LGS9</accession>
<organism evidence="2 3">
    <name type="scientific">Taxus chinensis</name>
    <name type="common">Chinese yew</name>
    <name type="synonym">Taxus wallichiana var. chinensis</name>
    <dbReference type="NCBI Taxonomy" id="29808"/>
    <lineage>
        <taxon>Eukaryota</taxon>
        <taxon>Viridiplantae</taxon>
        <taxon>Streptophyta</taxon>
        <taxon>Embryophyta</taxon>
        <taxon>Tracheophyta</taxon>
        <taxon>Spermatophyta</taxon>
        <taxon>Pinopsida</taxon>
        <taxon>Pinidae</taxon>
        <taxon>Conifers II</taxon>
        <taxon>Cupressales</taxon>
        <taxon>Taxaceae</taxon>
        <taxon>Taxus</taxon>
    </lineage>
</organism>
<dbReference type="EMBL" id="JAHRHJ020000004">
    <property type="protein sequence ID" value="KAH9320047.1"/>
    <property type="molecule type" value="Genomic_DNA"/>
</dbReference>
<feature type="non-terminal residue" evidence="2">
    <location>
        <position position="63"/>
    </location>
</feature>
<evidence type="ECO:0000313" key="3">
    <source>
        <dbReference type="Proteomes" id="UP000824469"/>
    </source>
</evidence>
<dbReference type="AlphaFoldDB" id="A0AA38LGS9"/>
<evidence type="ECO:0000256" key="1">
    <source>
        <dbReference type="SAM" id="MobiDB-lite"/>
    </source>
</evidence>
<feature type="non-terminal residue" evidence="2">
    <location>
        <position position="1"/>
    </location>
</feature>
<gene>
    <name evidence="2" type="ORF">KI387_021816</name>
</gene>
<feature type="region of interest" description="Disordered" evidence="1">
    <location>
        <begin position="1"/>
        <end position="53"/>
    </location>
</feature>
<feature type="compositionally biased region" description="Acidic residues" evidence="1">
    <location>
        <begin position="26"/>
        <end position="39"/>
    </location>
</feature>
<protein>
    <submittedName>
        <fullName evidence="2">Uncharacterized protein</fullName>
    </submittedName>
</protein>
<feature type="compositionally biased region" description="Polar residues" evidence="1">
    <location>
        <begin position="9"/>
        <end position="18"/>
    </location>
</feature>
<reference evidence="2 3" key="1">
    <citation type="journal article" date="2021" name="Nat. Plants">
        <title>The Taxus genome provides insights into paclitaxel biosynthesis.</title>
        <authorList>
            <person name="Xiong X."/>
            <person name="Gou J."/>
            <person name="Liao Q."/>
            <person name="Li Y."/>
            <person name="Zhou Q."/>
            <person name="Bi G."/>
            <person name="Li C."/>
            <person name="Du R."/>
            <person name="Wang X."/>
            <person name="Sun T."/>
            <person name="Guo L."/>
            <person name="Liang H."/>
            <person name="Lu P."/>
            <person name="Wu Y."/>
            <person name="Zhang Z."/>
            <person name="Ro D.K."/>
            <person name="Shang Y."/>
            <person name="Huang S."/>
            <person name="Yan J."/>
        </authorList>
    </citation>
    <scope>NUCLEOTIDE SEQUENCE [LARGE SCALE GENOMIC DNA]</scope>
    <source>
        <strain evidence="2">Ta-2019</strain>
    </source>
</reference>
<name>A0AA38LGS9_TAXCH</name>
<dbReference type="Proteomes" id="UP000824469">
    <property type="component" value="Unassembled WGS sequence"/>
</dbReference>
<proteinExistence type="predicted"/>
<evidence type="ECO:0000313" key="2">
    <source>
        <dbReference type="EMBL" id="KAH9320047.1"/>
    </source>
</evidence>
<keyword evidence="3" id="KW-1185">Reference proteome</keyword>